<reference evidence="2 3" key="1">
    <citation type="journal article" date="2014" name="Genome Announc.">
        <title>Draft Genome Sequences of Two Isolates of the Roseobacter Group, Sulfitobacter sp. Strains 3SOLIMAR09 and 1FIGIMAR09, from Harbors of Mallorca Island (Mediterranean Sea).</title>
        <authorList>
            <person name="Mas-Llado M."/>
            <person name="Pina-Villalonga J.M."/>
            <person name="Brunet-Galmes I."/>
            <person name="Nogales B."/>
            <person name="Bosch R."/>
        </authorList>
    </citation>
    <scope>NUCLEOTIDE SEQUENCE [LARGE SCALE GENOMIC DNA]</scope>
    <source>
        <strain evidence="2 3">1FIGIMAR09</strain>
    </source>
</reference>
<dbReference type="eggNOG" id="ENOG50330YG">
    <property type="taxonomic scope" value="Bacteria"/>
</dbReference>
<accession>A0A061SJ71</accession>
<evidence type="ECO:0008006" key="4">
    <source>
        <dbReference type="Google" id="ProtNLM"/>
    </source>
</evidence>
<dbReference type="PROSITE" id="PS51257">
    <property type="entry name" value="PROKAR_LIPOPROTEIN"/>
    <property type="match status" value="1"/>
</dbReference>
<organism evidence="2 3">
    <name type="scientific">Sulfitobacter mediterraneus</name>
    <dbReference type="NCBI Taxonomy" id="83219"/>
    <lineage>
        <taxon>Bacteria</taxon>
        <taxon>Pseudomonadati</taxon>
        <taxon>Pseudomonadota</taxon>
        <taxon>Alphaproteobacteria</taxon>
        <taxon>Rhodobacterales</taxon>
        <taxon>Roseobacteraceae</taxon>
        <taxon>Sulfitobacter</taxon>
    </lineage>
</organism>
<evidence type="ECO:0000313" key="3">
    <source>
        <dbReference type="Proteomes" id="UP000027337"/>
    </source>
</evidence>
<keyword evidence="1" id="KW-0732">Signal</keyword>
<feature type="signal peptide" evidence="1">
    <location>
        <begin position="1"/>
        <end position="26"/>
    </location>
</feature>
<keyword evidence="3" id="KW-1185">Reference proteome</keyword>
<dbReference type="RefSeq" id="WP_037911052.1">
    <property type="nucleotide sequence ID" value="NZ_JEMU01000020.1"/>
</dbReference>
<protein>
    <recommendedName>
        <fullName evidence="4">Lipoprotein</fullName>
    </recommendedName>
</protein>
<comment type="caution">
    <text evidence="2">The sequence shown here is derived from an EMBL/GenBank/DDBJ whole genome shotgun (WGS) entry which is preliminary data.</text>
</comment>
<feature type="chain" id="PRO_5001606221" description="Lipoprotein" evidence="1">
    <location>
        <begin position="27"/>
        <end position="87"/>
    </location>
</feature>
<name>A0A061SJ71_9RHOB</name>
<evidence type="ECO:0000256" key="1">
    <source>
        <dbReference type="SAM" id="SignalP"/>
    </source>
</evidence>
<proteinExistence type="predicted"/>
<evidence type="ECO:0000313" key="2">
    <source>
        <dbReference type="EMBL" id="KAJ01731.1"/>
    </source>
</evidence>
<sequence length="87" mass="9378">MKRKTTILLAGSLALAGCATTPGLDADGAFTELPEPLLALAAPNQNLNKVRLDQTDNCFWYLHDGPVERTWLPLRTVNGNPICQASS</sequence>
<dbReference type="EMBL" id="JEMU01000020">
    <property type="protein sequence ID" value="KAJ01731.1"/>
    <property type="molecule type" value="Genomic_DNA"/>
</dbReference>
<dbReference type="Proteomes" id="UP000027337">
    <property type="component" value="Unassembled WGS sequence"/>
</dbReference>
<dbReference type="AlphaFoldDB" id="A0A061SJ71"/>
<dbReference type="STRING" id="83219.PM02_17705"/>
<gene>
    <name evidence="2" type="ORF">PM02_17705</name>
</gene>